<dbReference type="STRING" id="33936.AZI98_03360"/>
<dbReference type="PROSITE" id="PS00211">
    <property type="entry name" value="ABC_TRANSPORTER_1"/>
    <property type="match status" value="1"/>
</dbReference>
<sequence>MVIALENVSLIRNKKYILENINWNVDEGENWCILGRNGAGKTALLNLLNGYLFPSKGTVSVIGFTFGKADFREVRKKIGLVSSSLQEKIYGHDLVEEVILSGKFASIGLYETPDEHDLEEMRSLMTLFGVEKLSGRTYDSLSQGEKQKVLILRALMPQPKLLILDEPCNGLDLLAREELLGLIETIAKRPNAPTILYVTHHVEEILPCFTNSLLLKEGKVFAEGRTEELLSSERLSDFFEAGIEVENFHGRYYAKLLQNNHNRLS</sequence>
<feature type="domain" description="ABC transporter" evidence="5">
    <location>
        <begin position="3"/>
        <end position="242"/>
    </location>
</feature>
<organism evidence="6 7">
    <name type="scientific">Aeribacillus pallidus</name>
    <dbReference type="NCBI Taxonomy" id="33936"/>
    <lineage>
        <taxon>Bacteria</taxon>
        <taxon>Bacillati</taxon>
        <taxon>Bacillota</taxon>
        <taxon>Bacilli</taxon>
        <taxon>Bacillales</taxon>
        <taxon>Bacillaceae</taxon>
        <taxon>Aeribacillus</taxon>
    </lineage>
</organism>
<evidence type="ECO:0000256" key="2">
    <source>
        <dbReference type="ARBA" id="ARBA00022448"/>
    </source>
</evidence>
<comment type="caution">
    <text evidence="6">The sequence shown here is derived from an EMBL/GenBank/DDBJ whole genome shotgun (WGS) entry which is preliminary data.</text>
</comment>
<name>A0A165YUJ1_9BACI</name>
<dbReference type="InterPro" id="IPR050095">
    <property type="entry name" value="ECF_ABC_transporter_ATP-bd"/>
</dbReference>
<dbReference type="PANTHER" id="PTHR43553">
    <property type="entry name" value="HEAVY METAL TRANSPORTER"/>
    <property type="match status" value="1"/>
</dbReference>
<dbReference type="RefSeq" id="WP_063386886.1">
    <property type="nucleotide sequence ID" value="NZ_LWBR01000009.1"/>
</dbReference>
<keyword evidence="2" id="KW-0813">Transport</keyword>
<proteinExistence type="inferred from homology"/>
<dbReference type="InterPro" id="IPR017871">
    <property type="entry name" value="ABC_transporter-like_CS"/>
</dbReference>
<keyword evidence="7" id="KW-1185">Reference proteome</keyword>
<dbReference type="GO" id="GO:0043190">
    <property type="term" value="C:ATP-binding cassette (ABC) transporter complex"/>
    <property type="evidence" value="ECO:0007669"/>
    <property type="project" value="TreeGrafter"/>
</dbReference>
<protein>
    <submittedName>
        <fullName evidence="6">Molybdenum ABC transporter ATP-binding protein</fullName>
    </submittedName>
</protein>
<dbReference type="SMART" id="SM00382">
    <property type="entry name" value="AAA"/>
    <property type="match status" value="1"/>
</dbReference>
<dbReference type="OrthoDB" id="9789994at2"/>
<evidence type="ECO:0000313" key="6">
    <source>
        <dbReference type="EMBL" id="KZN97461.1"/>
    </source>
</evidence>
<dbReference type="Proteomes" id="UP000076476">
    <property type="component" value="Unassembled WGS sequence"/>
</dbReference>
<dbReference type="AlphaFoldDB" id="A0A165YUJ1"/>
<evidence type="ECO:0000256" key="4">
    <source>
        <dbReference type="ARBA" id="ARBA00022840"/>
    </source>
</evidence>
<comment type="similarity">
    <text evidence="1">Belongs to the ABC transporter superfamily.</text>
</comment>
<keyword evidence="4 6" id="KW-0067">ATP-binding</keyword>
<dbReference type="PANTHER" id="PTHR43553:SF3">
    <property type="entry name" value="ABC TRANSPORTER ATP-BINDING PROTEIN MODF"/>
    <property type="match status" value="1"/>
</dbReference>
<dbReference type="PROSITE" id="PS50893">
    <property type="entry name" value="ABC_TRANSPORTER_2"/>
    <property type="match status" value="1"/>
</dbReference>
<evidence type="ECO:0000256" key="3">
    <source>
        <dbReference type="ARBA" id="ARBA00022741"/>
    </source>
</evidence>
<reference evidence="6 7" key="1">
    <citation type="submission" date="2016-04" db="EMBL/GenBank/DDBJ databases">
        <title>Draft genome sequence of Aeribacillus pallidus 8m3 from petroleum reservoir.</title>
        <authorList>
            <person name="Poltaraus A.B."/>
            <person name="Nazina T.N."/>
            <person name="Tourova T.P."/>
            <person name="Malakho S.M."/>
            <person name="Korshunova A.V."/>
            <person name="Sokolova D.S."/>
        </authorList>
    </citation>
    <scope>NUCLEOTIDE SEQUENCE [LARGE SCALE GENOMIC DNA]</scope>
    <source>
        <strain evidence="6 7">8m3</strain>
    </source>
</reference>
<gene>
    <name evidence="6" type="ORF">AZI98_03360</name>
</gene>
<dbReference type="GO" id="GO:0042626">
    <property type="term" value="F:ATPase-coupled transmembrane transporter activity"/>
    <property type="evidence" value="ECO:0007669"/>
    <property type="project" value="TreeGrafter"/>
</dbReference>
<evidence type="ECO:0000313" key="7">
    <source>
        <dbReference type="Proteomes" id="UP000076476"/>
    </source>
</evidence>
<dbReference type="InterPro" id="IPR003593">
    <property type="entry name" value="AAA+_ATPase"/>
</dbReference>
<dbReference type="Gene3D" id="3.40.50.300">
    <property type="entry name" value="P-loop containing nucleotide triphosphate hydrolases"/>
    <property type="match status" value="1"/>
</dbReference>
<dbReference type="InterPro" id="IPR003439">
    <property type="entry name" value="ABC_transporter-like_ATP-bd"/>
</dbReference>
<evidence type="ECO:0000256" key="1">
    <source>
        <dbReference type="ARBA" id="ARBA00005417"/>
    </source>
</evidence>
<keyword evidence="3" id="KW-0547">Nucleotide-binding</keyword>
<accession>A0A165YUJ1</accession>
<dbReference type="InterPro" id="IPR027417">
    <property type="entry name" value="P-loop_NTPase"/>
</dbReference>
<dbReference type="SUPFAM" id="SSF52540">
    <property type="entry name" value="P-loop containing nucleoside triphosphate hydrolases"/>
    <property type="match status" value="1"/>
</dbReference>
<dbReference type="GO" id="GO:0005524">
    <property type="term" value="F:ATP binding"/>
    <property type="evidence" value="ECO:0007669"/>
    <property type="project" value="UniProtKB-KW"/>
</dbReference>
<dbReference type="Pfam" id="PF00005">
    <property type="entry name" value="ABC_tran"/>
    <property type="match status" value="1"/>
</dbReference>
<dbReference type="EMBL" id="LWBR01000009">
    <property type="protein sequence ID" value="KZN97461.1"/>
    <property type="molecule type" value="Genomic_DNA"/>
</dbReference>
<evidence type="ECO:0000259" key="5">
    <source>
        <dbReference type="PROSITE" id="PS50893"/>
    </source>
</evidence>
<dbReference type="GO" id="GO:0016887">
    <property type="term" value="F:ATP hydrolysis activity"/>
    <property type="evidence" value="ECO:0007669"/>
    <property type="project" value="InterPro"/>
</dbReference>